<keyword evidence="3" id="KW-1185">Reference proteome</keyword>
<dbReference type="GO" id="GO:0003676">
    <property type="term" value="F:nucleic acid binding"/>
    <property type="evidence" value="ECO:0007669"/>
    <property type="project" value="InterPro"/>
</dbReference>
<feature type="domain" description="RNase H type-1" evidence="1">
    <location>
        <begin position="293"/>
        <end position="341"/>
    </location>
</feature>
<dbReference type="EMBL" id="JAAIUW010000006">
    <property type="protein sequence ID" value="KAF7825361.1"/>
    <property type="molecule type" value="Genomic_DNA"/>
</dbReference>
<reference evidence="2" key="1">
    <citation type="submission" date="2020-09" db="EMBL/GenBank/DDBJ databases">
        <title>Genome-Enabled Discovery of Anthraquinone Biosynthesis in Senna tora.</title>
        <authorList>
            <person name="Kang S.-H."/>
            <person name="Pandey R.P."/>
            <person name="Lee C.-M."/>
            <person name="Sim J.-S."/>
            <person name="Jeong J.-T."/>
            <person name="Choi B.-S."/>
            <person name="Jung M."/>
            <person name="Ginzburg D."/>
            <person name="Zhao K."/>
            <person name="Won S.Y."/>
            <person name="Oh T.-J."/>
            <person name="Yu Y."/>
            <person name="Kim N.-H."/>
            <person name="Lee O.R."/>
            <person name="Lee T.-H."/>
            <person name="Bashyal P."/>
            <person name="Kim T.-S."/>
            <person name="Lee W.-H."/>
            <person name="Kawkins C."/>
            <person name="Kim C.-K."/>
            <person name="Kim J.S."/>
            <person name="Ahn B.O."/>
            <person name="Rhee S.Y."/>
            <person name="Sohng J.K."/>
        </authorList>
    </citation>
    <scope>NUCLEOTIDE SEQUENCE</scope>
    <source>
        <tissue evidence="2">Leaf</tissue>
    </source>
</reference>
<dbReference type="Pfam" id="PF13456">
    <property type="entry name" value="RVT_3"/>
    <property type="match status" value="1"/>
</dbReference>
<gene>
    <name evidence="2" type="ORF">G2W53_016525</name>
</gene>
<evidence type="ECO:0000313" key="2">
    <source>
        <dbReference type="EMBL" id="KAF7825361.1"/>
    </source>
</evidence>
<comment type="caution">
    <text evidence="2">The sequence shown here is derived from an EMBL/GenBank/DDBJ whole genome shotgun (WGS) entry which is preliminary data.</text>
</comment>
<sequence length="390" mass="43952">MGEGYGGNSKGECRSLIAYLKRIPPEYWSKSAFRPGSKSDRLLNNMCETFNSVMLKPKEKPIITMLDEIRVYMMERWVKNRKDAEKLQPLAVLPENILAKLNVEEKSSKASKEDEIRIEVIGDKVEESRPSTTWRSLVAGRKLLAKGPRRSIGDGLTTWIRRDLWIPFDQPTIVETTRSGEVEVERVRNLMTECGNEWDIEKLSRLFDADTCRCIRSIPPNRDQGIIPAIEALEHRGMTINEAYGICNIASEDVFHALIDCSNLQYLWVVAKFDYSSCVMGAFMNIVQFPHDPVFLEAMAVKRGLELARDVGCSHIMMEGDARMVIDMLKTQCNQASTLNSVSELLQKIAARRPTPAPVKSTIDAAGSQPRRVRMEIPTLMAVAGARTEA</sequence>
<organism evidence="2 3">
    <name type="scientific">Senna tora</name>
    <dbReference type="NCBI Taxonomy" id="362788"/>
    <lineage>
        <taxon>Eukaryota</taxon>
        <taxon>Viridiplantae</taxon>
        <taxon>Streptophyta</taxon>
        <taxon>Embryophyta</taxon>
        <taxon>Tracheophyta</taxon>
        <taxon>Spermatophyta</taxon>
        <taxon>Magnoliopsida</taxon>
        <taxon>eudicotyledons</taxon>
        <taxon>Gunneridae</taxon>
        <taxon>Pentapetalae</taxon>
        <taxon>rosids</taxon>
        <taxon>fabids</taxon>
        <taxon>Fabales</taxon>
        <taxon>Fabaceae</taxon>
        <taxon>Caesalpinioideae</taxon>
        <taxon>Cassia clade</taxon>
        <taxon>Senna</taxon>
    </lineage>
</organism>
<evidence type="ECO:0000259" key="1">
    <source>
        <dbReference type="Pfam" id="PF13456"/>
    </source>
</evidence>
<dbReference type="GO" id="GO:0004523">
    <property type="term" value="F:RNA-DNA hybrid ribonuclease activity"/>
    <property type="evidence" value="ECO:0007669"/>
    <property type="project" value="InterPro"/>
</dbReference>
<proteinExistence type="predicted"/>
<accession>A0A834TR07</accession>
<evidence type="ECO:0000313" key="3">
    <source>
        <dbReference type="Proteomes" id="UP000634136"/>
    </source>
</evidence>
<dbReference type="InterPro" id="IPR002156">
    <property type="entry name" value="RNaseH_domain"/>
</dbReference>
<dbReference type="AlphaFoldDB" id="A0A834TR07"/>
<dbReference type="OrthoDB" id="686025at2759"/>
<name>A0A834TR07_9FABA</name>
<dbReference type="Proteomes" id="UP000634136">
    <property type="component" value="Unassembled WGS sequence"/>
</dbReference>
<protein>
    <submittedName>
        <fullName evidence="2">Putative transcription factor interactor and regulator CCHC(Zn) family</fullName>
    </submittedName>
</protein>